<reference evidence="3" key="1">
    <citation type="submission" date="2024-01" db="EMBL/GenBank/DDBJ databases">
        <authorList>
            <person name="Webb A."/>
        </authorList>
    </citation>
    <scope>NUCLEOTIDE SEQUENCE</scope>
    <source>
        <strain evidence="3">Pm1</strain>
    </source>
</reference>
<keyword evidence="2" id="KW-0732">Signal</keyword>
<proteinExistence type="predicted"/>
<protein>
    <recommendedName>
        <fullName evidence="5">RxLR effector candidate protein</fullName>
    </recommendedName>
</protein>
<comment type="caution">
    <text evidence="3">The sequence shown here is derived from an EMBL/GenBank/DDBJ whole genome shotgun (WGS) entry which is preliminary data.</text>
</comment>
<evidence type="ECO:0000313" key="4">
    <source>
        <dbReference type="Proteomes" id="UP001162060"/>
    </source>
</evidence>
<evidence type="ECO:0008006" key="5">
    <source>
        <dbReference type="Google" id="ProtNLM"/>
    </source>
</evidence>
<name>A0AAV1UQS4_9STRA</name>
<sequence length="321" mass="35972">MHLRSALLLLAAAVATTEADAVQFDQLPVFGEKGAENSGQKDLKTGDSVREERQSQAVKAYNALKTSAFAKDLEAEFVAGGVNVPNFVHGWADVNPAIKTFSDQDKVLIFDFLSILAQKDEEAVHHFMEGCDAITIISIAKRLDSANNLESRDIADILRFHLKRSWRTQKLPADYVFNLLKIDKSILKAKEKTTMVDKVACLFDDPAFVMWTAYVHRIYKHGLIKMMSRILVPAHFGIEEWDNILATAKTIVGPSTSREIGWEMKTLKDLTSHRELAWGAKQPRGAKRKSQHEEHKGAAPMKRLRVKFQGRYVESAGPDAL</sequence>
<dbReference type="AlphaFoldDB" id="A0AAV1UQS4"/>
<organism evidence="3 4">
    <name type="scientific">Peronospora matthiolae</name>
    <dbReference type="NCBI Taxonomy" id="2874970"/>
    <lineage>
        <taxon>Eukaryota</taxon>
        <taxon>Sar</taxon>
        <taxon>Stramenopiles</taxon>
        <taxon>Oomycota</taxon>
        <taxon>Peronosporomycetes</taxon>
        <taxon>Peronosporales</taxon>
        <taxon>Peronosporaceae</taxon>
        <taxon>Peronospora</taxon>
    </lineage>
</organism>
<gene>
    <name evidence="3" type="ORF">PM001_LOCUS21167</name>
</gene>
<evidence type="ECO:0000256" key="1">
    <source>
        <dbReference type="SAM" id="MobiDB-lite"/>
    </source>
</evidence>
<dbReference type="Proteomes" id="UP001162060">
    <property type="component" value="Unassembled WGS sequence"/>
</dbReference>
<accession>A0AAV1UQS4</accession>
<feature type="chain" id="PRO_5043830531" description="RxLR effector candidate protein" evidence="2">
    <location>
        <begin position="20"/>
        <end position="321"/>
    </location>
</feature>
<dbReference type="EMBL" id="CAKLBY020000223">
    <property type="protein sequence ID" value="CAK7936017.1"/>
    <property type="molecule type" value="Genomic_DNA"/>
</dbReference>
<evidence type="ECO:0000313" key="3">
    <source>
        <dbReference type="EMBL" id="CAK7936017.1"/>
    </source>
</evidence>
<evidence type="ECO:0000256" key="2">
    <source>
        <dbReference type="SAM" id="SignalP"/>
    </source>
</evidence>
<feature type="region of interest" description="Disordered" evidence="1">
    <location>
        <begin position="280"/>
        <end position="300"/>
    </location>
</feature>
<feature type="signal peptide" evidence="2">
    <location>
        <begin position="1"/>
        <end position="19"/>
    </location>
</feature>